<feature type="region of interest" description="Disordered" evidence="1">
    <location>
        <begin position="16"/>
        <end position="53"/>
    </location>
</feature>
<dbReference type="AlphaFoldDB" id="A0A4Z1PIC8"/>
<gene>
    <name evidence="2" type="ORF">E6O75_ATG04984</name>
</gene>
<accession>A0A4Z1PIC8</accession>
<dbReference type="Proteomes" id="UP000298493">
    <property type="component" value="Unassembled WGS sequence"/>
</dbReference>
<comment type="caution">
    <text evidence="2">The sequence shown here is derived from an EMBL/GenBank/DDBJ whole genome shotgun (WGS) entry which is preliminary data.</text>
</comment>
<organism evidence="2 3">
    <name type="scientific">Venturia nashicola</name>
    <dbReference type="NCBI Taxonomy" id="86259"/>
    <lineage>
        <taxon>Eukaryota</taxon>
        <taxon>Fungi</taxon>
        <taxon>Dikarya</taxon>
        <taxon>Ascomycota</taxon>
        <taxon>Pezizomycotina</taxon>
        <taxon>Dothideomycetes</taxon>
        <taxon>Pleosporomycetidae</taxon>
        <taxon>Venturiales</taxon>
        <taxon>Venturiaceae</taxon>
        <taxon>Venturia</taxon>
    </lineage>
</organism>
<evidence type="ECO:0000313" key="3">
    <source>
        <dbReference type="Proteomes" id="UP000298493"/>
    </source>
</evidence>
<keyword evidence="3" id="KW-1185">Reference proteome</keyword>
<feature type="compositionally biased region" description="Pro residues" evidence="1">
    <location>
        <begin position="39"/>
        <end position="48"/>
    </location>
</feature>
<sequence length="79" mass="8956">MCYITSFSIKPAPGYIAQDGSTEGRQRKPILLSNHGPPTNTPQTPPQSLPFKKPATKTRYNKQQYHILWPGPEWMMEGN</sequence>
<proteinExistence type="predicted"/>
<dbReference type="EMBL" id="SNSC02000009">
    <property type="protein sequence ID" value="TID21589.1"/>
    <property type="molecule type" value="Genomic_DNA"/>
</dbReference>
<reference evidence="2 3" key="1">
    <citation type="submission" date="2019-04" db="EMBL/GenBank/DDBJ databases">
        <title>High contiguity whole genome sequence and gene annotation resource for two Venturia nashicola isolates.</title>
        <authorList>
            <person name="Prokchorchik M."/>
            <person name="Won K."/>
            <person name="Lee Y."/>
            <person name="Choi E.D."/>
            <person name="Segonzac C."/>
            <person name="Sohn K.H."/>
        </authorList>
    </citation>
    <scope>NUCLEOTIDE SEQUENCE [LARGE SCALE GENOMIC DNA]</scope>
    <source>
        <strain evidence="2 3">PRI2</strain>
    </source>
</reference>
<protein>
    <submittedName>
        <fullName evidence="2">Uncharacterized protein</fullName>
    </submittedName>
</protein>
<name>A0A4Z1PIC8_9PEZI</name>
<evidence type="ECO:0000313" key="2">
    <source>
        <dbReference type="EMBL" id="TID21589.1"/>
    </source>
</evidence>
<evidence type="ECO:0000256" key="1">
    <source>
        <dbReference type="SAM" id="MobiDB-lite"/>
    </source>
</evidence>